<dbReference type="EMBL" id="QMBP01000019">
    <property type="protein sequence ID" value="RAZ85573.1"/>
    <property type="molecule type" value="Genomic_DNA"/>
</dbReference>
<dbReference type="OrthoDB" id="8096843at2"/>
<gene>
    <name evidence="3" type="ORF">DPM33_28890</name>
</gene>
<comment type="caution">
    <text evidence="3">The sequence shown here is derived from an EMBL/GenBank/DDBJ whole genome shotgun (WGS) entry which is preliminary data.</text>
</comment>
<dbReference type="Proteomes" id="UP000251558">
    <property type="component" value="Unassembled WGS sequence"/>
</dbReference>
<keyword evidence="4" id="KW-1185">Reference proteome</keyword>
<dbReference type="RefSeq" id="WP_112100880.1">
    <property type="nucleotide sequence ID" value="NZ_QMBP01000019.1"/>
</dbReference>
<evidence type="ECO:0000256" key="1">
    <source>
        <dbReference type="SAM" id="MobiDB-lite"/>
    </source>
</evidence>
<sequence length="67" mass="7107">MTKIIPGDKARQGHWGWHALRILIAGLLLAFIAWGAVEIYGELIKSPTTQQSVPEAPAAAQKSGQGG</sequence>
<keyword evidence="2" id="KW-1133">Transmembrane helix</keyword>
<reference evidence="3 4" key="2">
    <citation type="submission" date="2018-07" db="EMBL/GenBank/DDBJ databases">
        <title>Diversity of Mesorhizobium strains in Brazil.</title>
        <authorList>
            <person name="Helene L.C.F."/>
            <person name="Dall'Agnol R."/>
            <person name="Delamuta J.R.M."/>
            <person name="Hungria M."/>
        </authorList>
    </citation>
    <scope>NUCLEOTIDE SEQUENCE [LARGE SCALE GENOMIC DNA]</scope>
    <source>
        <strain evidence="3 4">AC99b</strain>
    </source>
</reference>
<evidence type="ECO:0000256" key="2">
    <source>
        <dbReference type="SAM" id="Phobius"/>
    </source>
</evidence>
<name>A0A330HAE6_9HYPH</name>
<protein>
    <submittedName>
        <fullName evidence="3">Uncharacterized protein</fullName>
    </submittedName>
</protein>
<evidence type="ECO:0000313" key="3">
    <source>
        <dbReference type="EMBL" id="RAZ85573.1"/>
    </source>
</evidence>
<reference evidence="4" key="1">
    <citation type="submission" date="2018-06" db="EMBL/GenBank/DDBJ databases">
        <authorList>
            <person name="Helene L.C."/>
            <person name="Dall'Agnol R."/>
            <person name="Delamuta J.R."/>
            <person name="Hungria M."/>
        </authorList>
    </citation>
    <scope>NUCLEOTIDE SEQUENCE [LARGE SCALE GENOMIC DNA]</scope>
    <source>
        <strain evidence="4">AC99b</strain>
    </source>
</reference>
<keyword evidence="2" id="KW-0812">Transmembrane</keyword>
<dbReference type="AlphaFoldDB" id="A0A330HAE6"/>
<organism evidence="3 4">
    <name type="scientific">Mesorhizobium hawassense</name>
    <dbReference type="NCBI Taxonomy" id="1209954"/>
    <lineage>
        <taxon>Bacteria</taxon>
        <taxon>Pseudomonadati</taxon>
        <taxon>Pseudomonadota</taxon>
        <taxon>Alphaproteobacteria</taxon>
        <taxon>Hyphomicrobiales</taxon>
        <taxon>Phyllobacteriaceae</taxon>
        <taxon>Mesorhizobium</taxon>
    </lineage>
</organism>
<keyword evidence="2" id="KW-0472">Membrane</keyword>
<evidence type="ECO:0000313" key="4">
    <source>
        <dbReference type="Proteomes" id="UP000251558"/>
    </source>
</evidence>
<proteinExistence type="predicted"/>
<feature type="transmembrane region" description="Helical" evidence="2">
    <location>
        <begin position="15"/>
        <end position="37"/>
    </location>
</feature>
<accession>A0A330HAE6</accession>
<feature type="region of interest" description="Disordered" evidence="1">
    <location>
        <begin position="48"/>
        <end position="67"/>
    </location>
</feature>